<dbReference type="EMBL" id="AJWK01012623">
    <property type="status" value="NOT_ANNOTATED_CDS"/>
    <property type="molecule type" value="Genomic_DNA"/>
</dbReference>
<accession>A0A1B0CHR9</accession>
<feature type="domain" description="Tudor" evidence="2">
    <location>
        <begin position="50"/>
        <end position="108"/>
    </location>
</feature>
<sequence length="294" mass="33177">MTLFVTHVETATGGFFLRIYGQTDQDEAVKIETNIQEIVSNQRKTFRPDELQAGLRCLTRYEDGLYYRAKIVRIVDRDLVLVHFIDYGNSATVHFRELLSLHTKSQQAIYLMGTAPQAHEYLLARISGAWSQEDLTSIRNEICNDSHTYHVEDKIDRIPIIGLLYKNYDYSQYLIEKRLLGVFISVKNQKETLQAGKLVTSPPHTGTKPIPEKIENLANMRYLQTSGVAKKNLDMSIKAPPPASTNPFLPTGQSSPQTPKMTTNRLGKVPDMTSPTPSGSSVPMEKILRQLVLP</sequence>
<dbReference type="Pfam" id="PF00567">
    <property type="entry name" value="TUDOR"/>
    <property type="match status" value="1"/>
</dbReference>
<dbReference type="AlphaFoldDB" id="A0A1B0CHR9"/>
<dbReference type="Gene3D" id="2.40.50.90">
    <property type="match status" value="1"/>
</dbReference>
<dbReference type="GO" id="GO:0005737">
    <property type="term" value="C:cytoplasm"/>
    <property type="evidence" value="ECO:0007669"/>
    <property type="project" value="UniProtKB-ARBA"/>
</dbReference>
<organism evidence="3 4">
    <name type="scientific">Lutzomyia longipalpis</name>
    <name type="common">Sand fly</name>
    <dbReference type="NCBI Taxonomy" id="7200"/>
    <lineage>
        <taxon>Eukaryota</taxon>
        <taxon>Metazoa</taxon>
        <taxon>Ecdysozoa</taxon>
        <taxon>Arthropoda</taxon>
        <taxon>Hexapoda</taxon>
        <taxon>Insecta</taxon>
        <taxon>Pterygota</taxon>
        <taxon>Neoptera</taxon>
        <taxon>Endopterygota</taxon>
        <taxon>Diptera</taxon>
        <taxon>Nematocera</taxon>
        <taxon>Psychodoidea</taxon>
        <taxon>Psychodidae</taxon>
        <taxon>Lutzomyia</taxon>
        <taxon>Lutzomyia</taxon>
    </lineage>
</organism>
<evidence type="ECO:0000313" key="4">
    <source>
        <dbReference type="Proteomes" id="UP000092461"/>
    </source>
</evidence>
<dbReference type="Proteomes" id="UP000092461">
    <property type="component" value="Unassembled WGS sequence"/>
</dbReference>
<dbReference type="SUPFAM" id="SSF63748">
    <property type="entry name" value="Tudor/PWWP/MBT"/>
    <property type="match status" value="1"/>
</dbReference>
<feature type="region of interest" description="Disordered" evidence="1">
    <location>
        <begin position="239"/>
        <end position="282"/>
    </location>
</feature>
<dbReference type="InterPro" id="IPR050621">
    <property type="entry name" value="Tudor_domain_containing"/>
</dbReference>
<proteinExistence type="predicted"/>
<reference evidence="3" key="1">
    <citation type="submission" date="2020-05" db="UniProtKB">
        <authorList>
            <consortium name="EnsemblMetazoa"/>
        </authorList>
    </citation>
    <scope>IDENTIFICATION</scope>
    <source>
        <strain evidence="3">Jacobina</strain>
    </source>
</reference>
<dbReference type="EnsemblMetazoa" id="LLOJ003981-RA">
    <property type="protein sequence ID" value="LLOJ003981-PA"/>
    <property type="gene ID" value="LLOJ003981"/>
</dbReference>
<protein>
    <recommendedName>
        <fullName evidence="2">Tudor domain-containing protein</fullName>
    </recommendedName>
</protein>
<dbReference type="PROSITE" id="PS50304">
    <property type="entry name" value="TUDOR"/>
    <property type="match status" value="1"/>
</dbReference>
<dbReference type="PANTHER" id="PTHR22948">
    <property type="entry name" value="TUDOR DOMAIN CONTAINING PROTEIN"/>
    <property type="match status" value="1"/>
</dbReference>
<keyword evidence="4" id="KW-1185">Reference proteome</keyword>
<feature type="compositionally biased region" description="Polar residues" evidence="1">
    <location>
        <begin position="245"/>
        <end position="265"/>
    </location>
</feature>
<evidence type="ECO:0000256" key="1">
    <source>
        <dbReference type="SAM" id="MobiDB-lite"/>
    </source>
</evidence>
<name>A0A1B0CHR9_LUTLO</name>
<dbReference type="CDD" id="cd20379">
    <property type="entry name" value="Tudor_dTUD-like"/>
    <property type="match status" value="1"/>
</dbReference>
<dbReference type="VEuPathDB" id="VectorBase:LLOJ003981"/>
<dbReference type="InterPro" id="IPR002999">
    <property type="entry name" value="Tudor"/>
</dbReference>
<evidence type="ECO:0000313" key="3">
    <source>
        <dbReference type="EnsemblMetazoa" id="LLOJ003981-PA"/>
    </source>
</evidence>
<dbReference type="InterPro" id="IPR035437">
    <property type="entry name" value="SNase_OB-fold_sf"/>
</dbReference>
<dbReference type="EMBL" id="AJWK01012621">
    <property type="status" value="NOT_ANNOTATED_CDS"/>
    <property type="molecule type" value="Genomic_DNA"/>
</dbReference>
<dbReference type="SMART" id="SM00333">
    <property type="entry name" value="TUDOR"/>
    <property type="match status" value="1"/>
</dbReference>
<dbReference type="Gene3D" id="2.30.30.140">
    <property type="match status" value="1"/>
</dbReference>
<dbReference type="EMBL" id="AJWK01012622">
    <property type="status" value="NOT_ANNOTATED_CDS"/>
    <property type="molecule type" value="Genomic_DNA"/>
</dbReference>
<dbReference type="PANTHER" id="PTHR22948:SF29">
    <property type="entry name" value="FI02030P-RELATED"/>
    <property type="match status" value="1"/>
</dbReference>
<dbReference type="VEuPathDB" id="VectorBase:LLONM1_011931"/>
<evidence type="ECO:0000259" key="2">
    <source>
        <dbReference type="PROSITE" id="PS50304"/>
    </source>
</evidence>